<evidence type="ECO:0000259" key="2">
    <source>
        <dbReference type="Pfam" id="PF00652"/>
    </source>
</evidence>
<dbReference type="AlphaFoldDB" id="A0A226ELB3"/>
<dbReference type="Pfam" id="PF00652">
    <property type="entry name" value="Ricin_B_lectin"/>
    <property type="match status" value="1"/>
</dbReference>
<feature type="signal peptide" evidence="1">
    <location>
        <begin position="1"/>
        <end position="19"/>
    </location>
</feature>
<keyword evidence="1" id="KW-0732">Signal</keyword>
<keyword evidence="4" id="KW-1185">Reference proteome</keyword>
<dbReference type="EMBL" id="LNIX01000003">
    <property type="protein sequence ID" value="OXA57521.1"/>
    <property type="molecule type" value="Genomic_DNA"/>
</dbReference>
<proteinExistence type="predicted"/>
<sequence>MTIKPLFFIVVIIAKQSFASSDINVCLERHTPIRMYNYASGQCLSSSNTEAGLKLQMHGCVVGDEKLAFFAHRASGLYNASNSYQLVNKISGQCLTAGPLGTLSVKNTPVLQFDCDGSSKQQVWKNYDTWKKFLGSTYYQISNLDENLCLTADESDPSIPHRGFPYMYPCNYYYNDQWWLPALEQVSILSVLRLAGVPLEHLRRRRIAKQEKNKHEMEISGNNVAIECLLWRLMTLSLGAEGEISSTTLRG</sequence>
<dbReference type="PROSITE" id="PS50231">
    <property type="entry name" value="RICIN_B_LECTIN"/>
    <property type="match status" value="1"/>
</dbReference>
<reference evidence="3 4" key="1">
    <citation type="submission" date="2015-12" db="EMBL/GenBank/DDBJ databases">
        <title>The genome of Folsomia candida.</title>
        <authorList>
            <person name="Faddeeva A."/>
            <person name="Derks M.F."/>
            <person name="Anvar Y."/>
            <person name="Smit S."/>
            <person name="Van Straalen N."/>
            <person name="Roelofs D."/>
        </authorList>
    </citation>
    <scope>NUCLEOTIDE SEQUENCE [LARGE SCALE GENOMIC DNA]</scope>
    <source>
        <strain evidence="3 4">VU population</strain>
        <tissue evidence="3">Whole body</tissue>
    </source>
</reference>
<dbReference type="CDD" id="cd00161">
    <property type="entry name" value="beta-trefoil_Ricin-like"/>
    <property type="match status" value="1"/>
</dbReference>
<dbReference type="InterPro" id="IPR000772">
    <property type="entry name" value="Ricin_B_lectin"/>
</dbReference>
<comment type="caution">
    <text evidence="3">The sequence shown here is derived from an EMBL/GenBank/DDBJ whole genome shotgun (WGS) entry which is preliminary data.</text>
</comment>
<gene>
    <name evidence="3" type="ORF">Fcan01_07556</name>
</gene>
<dbReference type="Proteomes" id="UP000198287">
    <property type="component" value="Unassembled WGS sequence"/>
</dbReference>
<dbReference type="SUPFAM" id="SSF50370">
    <property type="entry name" value="Ricin B-like lectins"/>
    <property type="match status" value="1"/>
</dbReference>
<evidence type="ECO:0000313" key="4">
    <source>
        <dbReference type="Proteomes" id="UP000198287"/>
    </source>
</evidence>
<evidence type="ECO:0000256" key="1">
    <source>
        <dbReference type="SAM" id="SignalP"/>
    </source>
</evidence>
<evidence type="ECO:0000313" key="3">
    <source>
        <dbReference type="EMBL" id="OXA57521.1"/>
    </source>
</evidence>
<feature type="domain" description="Ricin B lectin" evidence="2">
    <location>
        <begin position="34"/>
        <end position="179"/>
    </location>
</feature>
<dbReference type="InterPro" id="IPR035992">
    <property type="entry name" value="Ricin_B-like_lectins"/>
</dbReference>
<protein>
    <recommendedName>
        <fullName evidence="2">Ricin B lectin domain-containing protein</fullName>
    </recommendedName>
</protein>
<feature type="chain" id="PRO_5013211678" description="Ricin B lectin domain-containing protein" evidence="1">
    <location>
        <begin position="20"/>
        <end position="251"/>
    </location>
</feature>
<organism evidence="3 4">
    <name type="scientific">Folsomia candida</name>
    <name type="common">Springtail</name>
    <dbReference type="NCBI Taxonomy" id="158441"/>
    <lineage>
        <taxon>Eukaryota</taxon>
        <taxon>Metazoa</taxon>
        <taxon>Ecdysozoa</taxon>
        <taxon>Arthropoda</taxon>
        <taxon>Hexapoda</taxon>
        <taxon>Collembola</taxon>
        <taxon>Entomobryomorpha</taxon>
        <taxon>Isotomoidea</taxon>
        <taxon>Isotomidae</taxon>
        <taxon>Proisotominae</taxon>
        <taxon>Folsomia</taxon>
    </lineage>
</organism>
<dbReference type="Gene3D" id="2.80.10.50">
    <property type="match status" value="1"/>
</dbReference>
<accession>A0A226ELB3</accession>
<name>A0A226ELB3_FOLCA</name>